<feature type="transmembrane region" description="Helical" evidence="8">
    <location>
        <begin position="383"/>
        <end position="401"/>
    </location>
</feature>
<feature type="transmembrane region" description="Helical" evidence="8">
    <location>
        <begin position="665"/>
        <end position="685"/>
    </location>
</feature>
<dbReference type="EMBL" id="JANUGP010000012">
    <property type="protein sequence ID" value="MCS0603052.1"/>
    <property type="molecule type" value="Genomic_DNA"/>
</dbReference>
<feature type="transmembrane region" description="Helical" evidence="8">
    <location>
        <begin position="705"/>
        <end position="725"/>
    </location>
</feature>
<keyword evidence="11" id="KW-1185">Reference proteome</keyword>
<feature type="domain" description="Membrane transport protein MMPL" evidence="9">
    <location>
        <begin position="510"/>
        <end position="750"/>
    </location>
</feature>
<evidence type="ECO:0000256" key="8">
    <source>
        <dbReference type="SAM" id="Phobius"/>
    </source>
</evidence>
<keyword evidence="3" id="KW-1003">Cell membrane</keyword>
<proteinExistence type="inferred from homology"/>
<feature type="transmembrane region" description="Helical" evidence="8">
    <location>
        <begin position="544"/>
        <end position="566"/>
    </location>
</feature>
<dbReference type="RefSeq" id="WP_258779536.1">
    <property type="nucleotide sequence ID" value="NZ_JANUGP010000012.1"/>
</dbReference>
<dbReference type="PANTHER" id="PTHR33406">
    <property type="entry name" value="MEMBRANE PROTEIN MJ1562-RELATED"/>
    <property type="match status" value="1"/>
</dbReference>
<feature type="transmembrane region" description="Helical" evidence="8">
    <location>
        <begin position="31"/>
        <end position="55"/>
    </location>
</feature>
<feature type="compositionally biased region" description="Polar residues" evidence="7">
    <location>
        <begin position="768"/>
        <end position="778"/>
    </location>
</feature>
<sequence>MPQRTPPSARVPSGRTPWSEALVRRVVARPWRVVCAAAVTGLLCVLAAVGGTGAFSSGGYIASGTEAVRAEGELARRFDAPVPDVVLLARFPGPATGRPAAALGRALTREAAGRPGVREALSYWTTGQERLLSGDHRSALITLDLRGDENQAARTAAALVPHLTRHRPGVEVSATGTAWVMAQATQLSRTELLRAELIGAPLTALVLLLAFGSVAAALLPVLIGALAVAGAFAVLRVVLLFMPVSVFAANVTTALGFGLAVDYALFVVTRYREERGTHADPAECVVLALRTVGRCVRYSAATVVLCLSTLLLFPVGFLRSLTVAGVSVVVCAALATVLVLPALLVLLGDRLVGGDLFARLRRGPADGSALWSRIARAATARPLWAALGAVVLLATLALPFAQVRFGATDERVLPAATESHATARRVEAEFDLPWNRTLAVVLPHVDALEQADRLDAYATRVSALGDVREVVTGTGTYREGRQVAQAGPDSLPFVAEGASWLAVLPAHGPAHDRALVERLRALPAPGGGARVAGRPARVLDTQDAVLGALPLAGTLIVAGVLLLLFLFTGSVLIPLKTVLTGAVSLGASFGAMVWVFQEGHLRGLLGHFTVTGELETSVPVLMFAVAFALSVDYELFLVSRVEEGYRRHGDHRAAVLGAVSSTGRVITAAAAVVAVALLPLAGSGITLLKLMGCGLALAVLVDATVVRGVLVPALLVLTGTANWWAPRGLARLRGRLGLDTWHRAVAAQSPGPALPVPHASAPERADTAGQTSSAPPTR</sequence>
<evidence type="ECO:0000256" key="1">
    <source>
        <dbReference type="ARBA" id="ARBA00004651"/>
    </source>
</evidence>
<feature type="domain" description="Membrane transport protein MMPL" evidence="9">
    <location>
        <begin position="90"/>
        <end position="383"/>
    </location>
</feature>
<evidence type="ECO:0000313" key="11">
    <source>
        <dbReference type="Proteomes" id="UP001205612"/>
    </source>
</evidence>
<keyword evidence="6 8" id="KW-0472">Membrane</keyword>
<comment type="caution">
    <text evidence="10">The sequence shown here is derived from an EMBL/GenBank/DDBJ whole genome shotgun (WGS) entry which is preliminary data.</text>
</comment>
<dbReference type="PANTHER" id="PTHR33406:SF11">
    <property type="entry name" value="MEMBRANE PROTEIN SCO6666-RELATED"/>
    <property type="match status" value="1"/>
</dbReference>
<name>A0ABT2B3I1_9ACTN</name>
<evidence type="ECO:0000259" key="9">
    <source>
        <dbReference type="Pfam" id="PF03176"/>
    </source>
</evidence>
<evidence type="ECO:0000256" key="2">
    <source>
        <dbReference type="ARBA" id="ARBA00010157"/>
    </source>
</evidence>
<feature type="transmembrane region" description="Helical" evidence="8">
    <location>
        <begin position="202"/>
        <end position="235"/>
    </location>
</feature>
<dbReference type="InterPro" id="IPR050545">
    <property type="entry name" value="Mycobact_MmpL"/>
</dbReference>
<comment type="similarity">
    <text evidence="2">Belongs to the resistance-nodulation-cell division (RND) (TC 2.A.6) family. MmpL subfamily.</text>
</comment>
<dbReference type="SUPFAM" id="SSF82866">
    <property type="entry name" value="Multidrug efflux transporter AcrB transmembrane domain"/>
    <property type="match status" value="2"/>
</dbReference>
<organism evidence="10 11">
    <name type="scientific">Streptomyces pyxinicus</name>
    <dbReference type="NCBI Taxonomy" id="2970331"/>
    <lineage>
        <taxon>Bacteria</taxon>
        <taxon>Bacillati</taxon>
        <taxon>Actinomycetota</taxon>
        <taxon>Actinomycetes</taxon>
        <taxon>Kitasatosporales</taxon>
        <taxon>Streptomycetaceae</taxon>
        <taxon>Streptomyces</taxon>
    </lineage>
</organism>
<feature type="transmembrane region" description="Helical" evidence="8">
    <location>
        <begin position="298"/>
        <end position="317"/>
    </location>
</feature>
<dbReference type="Pfam" id="PF03176">
    <property type="entry name" value="MMPL"/>
    <property type="match status" value="2"/>
</dbReference>
<evidence type="ECO:0000256" key="6">
    <source>
        <dbReference type="ARBA" id="ARBA00023136"/>
    </source>
</evidence>
<evidence type="ECO:0000256" key="4">
    <source>
        <dbReference type="ARBA" id="ARBA00022692"/>
    </source>
</evidence>
<dbReference type="Proteomes" id="UP001205612">
    <property type="component" value="Unassembled WGS sequence"/>
</dbReference>
<reference evidence="10 11" key="1">
    <citation type="submission" date="2022-08" db="EMBL/GenBank/DDBJ databases">
        <authorList>
            <person name="Somphong A."/>
            <person name="Phongsopitanun W."/>
        </authorList>
    </citation>
    <scope>NUCLEOTIDE SEQUENCE [LARGE SCALE GENOMIC DNA]</scope>
    <source>
        <strain evidence="10 11">LP11</strain>
    </source>
</reference>
<feature type="region of interest" description="Disordered" evidence="7">
    <location>
        <begin position="749"/>
        <end position="778"/>
    </location>
</feature>
<evidence type="ECO:0000256" key="7">
    <source>
        <dbReference type="SAM" id="MobiDB-lite"/>
    </source>
</evidence>
<feature type="transmembrane region" description="Helical" evidence="8">
    <location>
        <begin position="323"/>
        <end position="347"/>
    </location>
</feature>
<keyword evidence="4 8" id="KW-0812">Transmembrane</keyword>
<evidence type="ECO:0000313" key="10">
    <source>
        <dbReference type="EMBL" id="MCS0603052.1"/>
    </source>
</evidence>
<gene>
    <name evidence="10" type="ORF">NX794_17800</name>
</gene>
<feature type="transmembrane region" description="Helical" evidence="8">
    <location>
        <begin position="578"/>
        <end position="597"/>
    </location>
</feature>
<dbReference type="Gene3D" id="1.20.1640.10">
    <property type="entry name" value="Multidrug efflux transporter AcrB transmembrane domain"/>
    <property type="match status" value="2"/>
</dbReference>
<protein>
    <submittedName>
        <fullName evidence="10">MMPL family transporter</fullName>
    </submittedName>
</protein>
<evidence type="ECO:0000256" key="3">
    <source>
        <dbReference type="ARBA" id="ARBA00022475"/>
    </source>
</evidence>
<dbReference type="InterPro" id="IPR004869">
    <property type="entry name" value="MMPL_dom"/>
</dbReference>
<accession>A0ABT2B3I1</accession>
<feature type="transmembrane region" description="Helical" evidence="8">
    <location>
        <begin position="247"/>
        <end position="268"/>
    </location>
</feature>
<keyword evidence="5 8" id="KW-1133">Transmembrane helix</keyword>
<feature type="transmembrane region" description="Helical" evidence="8">
    <location>
        <begin position="617"/>
        <end position="638"/>
    </location>
</feature>
<comment type="subcellular location">
    <subcellularLocation>
        <location evidence="1">Cell membrane</location>
        <topology evidence="1">Multi-pass membrane protein</topology>
    </subcellularLocation>
</comment>
<evidence type="ECO:0000256" key="5">
    <source>
        <dbReference type="ARBA" id="ARBA00022989"/>
    </source>
</evidence>